<dbReference type="InterPro" id="IPR016186">
    <property type="entry name" value="C-type_lectin-like/link_sf"/>
</dbReference>
<reference evidence="2" key="1">
    <citation type="journal article" date="2021" name="Sci. Adv.">
        <title>The American lobster genome reveals insights on longevity, neural, and immune adaptations.</title>
        <authorList>
            <person name="Polinski J.M."/>
            <person name="Zimin A.V."/>
            <person name="Clark K.F."/>
            <person name="Kohn A.B."/>
            <person name="Sadowski N."/>
            <person name="Timp W."/>
            <person name="Ptitsyn A."/>
            <person name="Khanna P."/>
            <person name="Romanova D.Y."/>
            <person name="Williams P."/>
            <person name="Greenwood S.J."/>
            <person name="Moroz L.L."/>
            <person name="Walt D.R."/>
            <person name="Bodnar A.G."/>
        </authorList>
    </citation>
    <scope>NUCLEOTIDE SEQUENCE</scope>
    <source>
        <strain evidence="2">GMGI-L3</strain>
    </source>
</reference>
<dbReference type="SUPFAM" id="SSF56436">
    <property type="entry name" value="C-type lectin-like"/>
    <property type="match status" value="1"/>
</dbReference>
<dbReference type="Gene3D" id="3.10.100.10">
    <property type="entry name" value="Mannose-Binding Protein A, subunit A"/>
    <property type="match status" value="1"/>
</dbReference>
<organism evidence="2 3">
    <name type="scientific">Homarus americanus</name>
    <name type="common">American lobster</name>
    <dbReference type="NCBI Taxonomy" id="6706"/>
    <lineage>
        <taxon>Eukaryota</taxon>
        <taxon>Metazoa</taxon>
        <taxon>Ecdysozoa</taxon>
        <taxon>Arthropoda</taxon>
        <taxon>Crustacea</taxon>
        <taxon>Multicrustacea</taxon>
        <taxon>Malacostraca</taxon>
        <taxon>Eumalacostraca</taxon>
        <taxon>Eucarida</taxon>
        <taxon>Decapoda</taxon>
        <taxon>Pleocyemata</taxon>
        <taxon>Astacidea</taxon>
        <taxon>Nephropoidea</taxon>
        <taxon>Nephropidae</taxon>
        <taxon>Homarus</taxon>
    </lineage>
</organism>
<protein>
    <submittedName>
        <fullName evidence="2">Putative C-type lectin-like 32</fullName>
    </submittedName>
</protein>
<evidence type="ECO:0000313" key="2">
    <source>
        <dbReference type="EMBL" id="KAG7175166.1"/>
    </source>
</evidence>
<dbReference type="EMBL" id="JAHLQT010006108">
    <property type="protein sequence ID" value="KAG7175166.1"/>
    <property type="molecule type" value="Genomic_DNA"/>
</dbReference>
<feature type="domain" description="C-type lectin" evidence="1">
    <location>
        <begin position="20"/>
        <end position="144"/>
    </location>
</feature>
<dbReference type="CDD" id="cd00037">
    <property type="entry name" value="CLECT"/>
    <property type="match status" value="1"/>
</dbReference>
<gene>
    <name evidence="2" type="primary">Clec-L32</name>
    <name evidence="2" type="ORF">Hamer_G001174</name>
</gene>
<dbReference type="InterPro" id="IPR016187">
    <property type="entry name" value="CTDL_fold"/>
</dbReference>
<evidence type="ECO:0000259" key="1">
    <source>
        <dbReference type="PROSITE" id="PS50041"/>
    </source>
</evidence>
<comment type="caution">
    <text evidence="2">The sequence shown here is derived from an EMBL/GenBank/DDBJ whole genome shotgun (WGS) entry which is preliminary data.</text>
</comment>
<name>A0A8J5N8J5_HOMAM</name>
<dbReference type="SMART" id="SM00034">
    <property type="entry name" value="CLECT"/>
    <property type="match status" value="1"/>
</dbReference>
<sequence length="145" mass="16257">MAPEAGPCPVGWLDFSVDPISPVCLKFVMYGKGTWSGLRSLCQAEGADLAELKGELHHQVYEYIMDNQELQDEDFWIGGTDEGHEGSWTWISDDSPMEMGVPHWYPCDPPQPDGGTQSNYACICTPDFFFHSCENNIKIYAICQI</sequence>
<dbReference type="Pfam" id="PF00059">
    <property type="entry name" value="Lectin_C"/>
    <property type="match status" value="1"/>
</dbReference>
<keyword evidence="3" id="KW-1185">Reference proteome</keyword>
<dbReference type="Proteomes" id="UP000747542">
    <property type="component" value="Unassembled WGS sequence"/>
</dbReference>
<accession>A0A8J5N8J5</accession>
<dbReference type="InterPro" id="IPR001304">
    <property type="entry name" value="C-type_lectin-like"/>
</dbReference>
<dbReference type="PROSITE" id="PS50041">
    <property type="entry name" value="C_TYPE_LECTIN_2"/>
    <property type="match status" value="1"/>
</dbReference>
<evidence type="ECO:0000313" key="3">
    <source>
        <dbReference type="Proteomes" id="UP000747542"/>
    </source>
</evidence>
<dbReference type="AlphaFoldDB" id="A0A8J5N8J5"/>
<proteinExistence type="predicted"/>